<feature type="transmembrane region" description="Helical" evidence="10">
    <location>
        <begin position="238"/>
        <end position="262"/>
    </location>
</feature>
<keyword evidence="5 10" id="KW-0812">Transmembrane</keyword>
<dbReference type="InterPro" id="IPR050222">
    <property type="entry name" value="MATE_MdtK"/>
</dbReference>
<dbReference type="RefSeq" id="WP_066401401.1">
    <property type="nucleotide sequence ID" value="NZ_CP011390.1"/>
</dbReference>
<evidence type="ECO:0000256" key="1">
    <source>
        <dbReference type="ARBA" id="ARBA00004651"/>
    </source>
</evidence>
<evidence type="ECO:0000313" key="11">
    <source>
        <dbReference type="EMBL" id="ANE49321.1"/>
    </source>
</evidence>
<dbReference type="STRING" id="1492898.SY85_01195"/>
<evidence type="ECO:0000256" key="8">
    <source>
        <dbReference type="ARBA" id="ARBA00023136"/>
    </source>
</evidence>
<comment type="subcellular location">
    <subcellularLocation>
        <location evidence="1">Cell membrane</location>
        <topology evidence="1">Multi-pass membrane protein</topology>
    </subcellularLocation>
</comment>
<feature type="transmembrane region" description="Helical" evidence="10">
    <location>
        <begin position="14"/>
        <end position="34"/>
    </location>
</feature>
<feature type="transmembrane region" description="Helical" evidence="10">
    <location>
        <begin position="316"/>
        <end position="338"/>
    </location>
</feature>
<keyword evidence="3" id="KW-0050">Antiport</keyword>
<reference evidence="12" key="1">
    <citation type="submission" date="2015-01" db="EMBL/GenBank/DDBJ databases">
        <title>Flavisolibacter sp./LCS9/ whole genome sequencing.</title>
        <authorList>
            <person name="Kim M.K."/>
            <person name="Srinivasan S."/>
            <person name="Lee J.-J."/>
        </authorList>
    </citation>
    <scope>NUCLEOTIDE SEQUENCE [LARGE SCALE GENOMIC DNA]</scope>
    <source>
        <strain evidence="12">LCS9</strain>
    </source>
</reference>
<dbReference type="CDD" id="cd13133">
    <property type="entry name" value="MATE_like_7"/>
    <property type="match status" value="1"/>
</dbReference>
<evidence type="ECO:0000256" key="2">
    <source>
        <dbReference type="ARBA" id="ARBA00022448"/>
    </source>
</evidence>
<feature type="transmembrane region" description="Helical" evidence="10">
    <location>
        <begin position="191"/>
        <end position="214"/>
    </location>
</feature>
<feature type="transmembrane region" description="Helical" evidence="10">
    <location>
        <begin position="414"/>
        <end position="437"/>
    </location>
</feature>
<feature type="transmembrane region" description="Helical" evidence="10">
    <location>
        <begin position="161"/>
        <end position="185"/>
    </location>
</feature>
<organism evidence="11 12">
    <name type="scientific">Flavisolibacter tropicus</name>
    <dbReference type="NCBI Taxonomy" id="1492898"/>
    <lineage>
        <taxon>Bacteria</taxon>
        <taxon>Pseudomonadati</taxon>
        <taxon>Bacteroidota</taxon>
        <taxon>Chitinophagia</taxon>
        <taxon>Chitinophagales</taxon>
        <taxon>Chitinophagaceae</taxon>
        <taxon>Flavisolibacter</taxon>
    </lineage>
</organism>
<keyword evidence="2" id="KW-0813">Transport</keyword>
<feature type="transmembrane region" description="Helical" evidence="10">
    <location>
        <begin position="390"/>
        <end position="408"/>
    </location>
</feature>
<feature type="transmembrane region" description="Helical" evidence="10">
    <location>
        <begin position="54"/>
        <end position="75"/>
    </location>
</feature>
<dbReference type="GO" id="GO:0042910">
    <property type="term" value="F:xenobiotic transmembrane transporter activity"/>
    <property type="evidence" value="ECO:0007669"/>
    <property type="project" value="InterPro"/>
</dbReference>
<keyword evidence="8 10" id="KW-0472">Membrane</keyword>
<accession>A0A172TQH5</accession>
<keyword evidence="12" id="KW-1185">Reference proteome</keyword>
<dbReference type="GO" id="GO:0005886">
    <property type="term" value="C:plasma membrane"/>
    <property type="evidence" value="ECO:0007669"/>
    <property type="project" value="UniProtKB-SubCell"/>
</dbReference>
<evidence type="ECO:0000256" key="10">
    <source>
        <dbReference type="SAM" id="Phobius"/>
    </source>
</evidence>
<dbReference type="Proteomes" id="UP000077177">
    <property type="component" value="Chromosome"/>
</dbReference>
<feature type="transmembrane region" description="Helical" evidence="10">
    <location>
        <begin position="358"/>
        <end position="378"/>
    </location>
</feature>
<dbReference type="EMBL" id="CP011390">
    <property type="protein sequence ID" value="ANE49321.1"/>
    <property type="molecule type" value="Genomic_DNA"/>
</dbReference>
<dbReference type="PANTHER" id="PTHR43298">
    <property type="entry name" value="MULTIDRUG RESISTANCE PROTEIN NORM-RELATED"/>
    <property type="match status" value="1"/>
</dbReference>
<dbReference type="KEGG" id="fla:SY85_01195"/>
<sequence length="447" mass="49674">MSTSLQVETNYKQIWKIALPISLALLVPQLNLIINNIFLGHHSETSLANASITGVYYLIFGGIGYGLNNGLQMLISRRAGENRPEEIGKIFTQGIFIALSIATVGILFTLFAAPLIFKTFLSESQATPVINFLNIRILGLPFLYIYQMRNALLVGINQSKFLVAGTLAETIANVFFDYALIYGGFGFPAMGFNGAAVASIIAEFTGMFVIFMVLRQKGITNTYGLFQSFQLDKANARLILKIAGPLIFQHAISIISWFFFYMLVARNASQTGLAISTTMRTVFGFFGTFIWALASTANTMVSNVIGQGKKDQVVKLVTKIMTLSVSIAAGVFIILNVFPQFYLSLFRSDAAFIEEGIPVIRTVAVAMLFMSFGTIWLNAVTGTGNSRVTFLIELGAIIFYCTYVFLVLEVFKLGILWGWMSELLYWSILFSLSYFYIRSNKWKKMTI</sequence>
<dbReference type="PIRSF" id="PIRSF006603">
    <property type="entry name" value="DinF"/>
    <property type="match status" value="1"/>
</dbReference>
<evidence type="ECO:0000256" key="6">
    <source>
        <dbReference type="ARBA" id="ARBA00022989"/>
    </source>
</evidence>
<keyword evidence="6 10" id="KW-1133">Transmembrane helix</keyword>
<dbReference type="AlphaFoldDB" id="A0A172TQH5"/>
<gene>
    <name evidence="11" type="ORF">SY85_01195</name>
</gene>
<protein>
    <recommendedName>
        <fullName evidence="9">Multidrug-efflux transporter</fullName>
    </recommendedName>
</protein>
<dbReference type="PANTHER" id="PTHR43298:SF2">
    <property type="entry name" value="FMN_FAD EXPORTER YEEO-RELATED"/>
    <property type="match status" value="1"/>
</dbReference>
<dbReference type="GO" id="GO:0006811">
    <property type="term" value="P:monoatomic ion transport"/>
    <property type="evidence" value="ECO:0007669"/>
    <property type="project" value="UniProtKB-KW"/>
</dbReference>
<keyword evidence="7" id="KW-0406">Ion transport</keyword>
<dbReference type="InterPro" id="IPR002528">
    <property type="entry name" value="MATE_fam"/>
</dbReference>
<dbReference type="PATRIC" id="fig|1492898.3.peg.268"/>
<evidence type="ECO:0000256" key="4">
    <source>
        <dbReference type="ARBA" id="ARBA00022475"/>
    </source>
</evidence>
<keyword evidence="4" id="KW-1003">Cell membrane</keyword>
<proteinExistence type="predicted"/>
<evidence type="ECO:0000256" key="5">
    <source>
        <dbReference type="ARBA" id="ARBA00022692"/>
    </source>
</evidence>
<feature type="transmembrane region" description="Helical" evidence="10">
    <location>
        <begin position="129"/>
        <end position="149"/>
    </location>
</feature>
<evidence type="ECO:0000256" key="9">
    <source>
        <dbReference type="ARBA" id="ARBA00031636"/>
    </source>
</evidence>
<dbReference type="GO" id="GO:0015297">
    <property type="term" value="F:antiporter activity"/>
    <property type="evidence" value="ECO:0007669"/>
    <property type="project" value="UniProtKB-KW"/>
</dbReference>
<evidence type="ECO:0000313" key="12">
    <source>
        <dbReference type="Proteomes" id="UP000077177"/>
    </source>
</evidence>
<feature type="transmembrane region" description="Helical" evidence="10">
    <location>
        <begin position="282"/>
        <end position="304"/>
    </location>
</feature>
<dbReference type="Pfam" id="PF01554">
    <property type="entry name" value="MatE"/>
    <property type="match status" value="2"/>
</dbReference>
<dbReference type="OrthoDB" id="9780160at2"/>
<name>A0A172TQH5_9BACT</name>
<dbReference type="InterPro" id="IPR048279">
    <property type="entry name" value="MdtK-like"/>
</dbReference>
<reference evidence="11 12" key="2">
    <citation type="journal article" date="2016" name="Int. J. Syst. Evol. Microbiol.">
        <title>Flavisolibacter tropicus sp. nov., isolated from tropical soil.</title>
        <authorList>
            <person name="Lee J.J."/>
            <person name="Kang M.S."/>
            <person name="Kim G.S."/>
            <person name="Lee C.S."/>
            <person name="Lim S."/>
            <person name="Lee J."/>
            <person name="Roh S.H."/>
            <person name="Kang H."/>
            <person name="Ha J.M."/>
            <person name="Bae S."/>
            <person name="Jung H.Y."/>
            <person name="Kim M.K."/>
        </authorList>
    </citation>
    <scope>NUCLEOTIDE SEQUENCE [LARGE SCALE GENOMIC DNA]</scope>
    <source>
        <strain evidence="11 12">LCS9</strain>
    </source>
</reference>
<evidence type="ECO:0000256" key="3">
    <source>
        <dbReference type="ARBA" id="ARBA00022449"/>
    </source>
</evidence>
<evidence type="ECO:0000256" key="7">
    <source>
        <dbReference type="ARBA" id="ARBA00023065"/>
    </source>
</evidence>
<feature type="transmembrane region" description="Helical" evidence="10">
    <location>
        <begin position="95"/>
        <end position="117"/>
    </location>
</feature>